<dbReference type="HOGENOM" id="CLU_2715241_0_0_9"/>
<keyword evidence="1" id="KW-0472">Membrane</keyword>
<protein>
    <submittedName>
        <fullName evidence="2">Uncharacterized protein</fullName>
    </submittedName>
</protein>
<organism evidence="2 3">
    <name type="scientific">Clostridium thermobutyricum</name>
    <dbReference type="NCBI Taxonomy" id="29372"/>
    <lineage>
        <taxon>Bacteria</taxon>
        <taxon>Bacillati</taxon>
        <taxon>Bacillota</taxon>
        <taxon>Clostridia</taxon>
        <taxon>Eubacteriales</taxon>
        <taxon>Clostridiaceae</taxon>
        <taxon>Clostridium</taxon>
    </lineage>
</organism>
<keyword evidence="3" id="KW-1185">Reference proteome</keyword>
<sequence>MIKFLIIILLILLMIYCFFNTKNLGYILIGLFLLIEMYISFFPVVQFKIYLLIIRLVLLISGIFFILTAKNQ</sequence>
<evidence type="ECO:0000313" key="2">
    <source>
        <dbReference type="EMBL" id="ENY99748.1"/>
    </source>
</evidence>
<reference evidence="2 3" key="1">
    <citation type="submission" date="2013-01" db="EMBL/GenBank/DDBJ databases">
        <title>The Genome Sequence of Clostridium colicanis 209318.</title>
        <authorList>
            <consortium name="The Broad Institute Genome Sequencing Platform"/>
            <person name="Earl A."/>
            <person name="Ward D."/>
            <person name="Feldgarden M."/>
            <person name="Gevers D."/>
            <person name="Courvalin P."/>
            <person name="Lambert T."/>
            <person name="Walker B."/>
            <person name="Young S.K."/>
            <person name="Zeng Q."/>
            <person name="Gargeya S."/>
            <person name="Fitzgerald M."/>
            <person name="Haas B."/>
            <person name="Abouelleil A."/>
            <person name="Alvarado L."/>
            <person name="Arachchi H.M."/>
            <person name="Berlin A.M."/>
            <person name="Chapman S.B."/>
            <person name="Dewar J."/>
            <person name="Goldberg J."/>
            <person name="Griggs A."/>
            <person name="Gujja S."/>
            <person name="Hansen M."/>
            <person name="Howarth C."/>
            <person name="Imamovic A."/>
            <person name="Larimer J."/>
            <person name="McCowan C."/>
            <person name="Murphy C."/>
            <person name="Neiman D."/>
            <person name="Pearson M."/>
            <person name="Priest M."/>
            <person name="Roberts A."/>
            <person name="Saif S."/>
            <person name="Shea T."/>
            <person name="Sisk P."/>
            <person name="Sykes S."/>
            <person name="Wortman J."/>
            <person name="Nusbaum C."/>
            <person name="Birren B."/>
        </authorList>
    </citation>
    <scope>NUCLEOTIDE SEQUENCE [LARGE SCALE GENOMIC DNA]</scope>
    <source>
        <strain evidence="2 3">209318</strain>
    </source>
</reference>
<feature type="transmembrane region" description="Helical" evidence="1">
    <location>
        <begin position="52"/>
        <end position="69"/>
    </location>
</feature>
<name>N9XV09_9CLOT</name>
<gene>
    <name evidence="2" type="ORF">HMPREF1092_02884</name>
</gene>
<accession>N9XV09</accession>
<evidence type="ECO:0000256" key="1">
    <source>
        <dbReference type="SAM" id="Phobius"/>
    </source>
</evidence>
<keyword evidence="1" id="KW-1133">Transmembrane helix</keyword>
<evidence type="ECO:0000313" key="3">
    <source>
        <dbReference type="Proteomes" id="UP000013097"/>
    </source>
</evidence>
<dbReference type="AlphaFoldDB" id="N9XV09"/>
<dbReference type="Proteomes" id="UP000013097">
    <property type="component" value="Unassembled WGS sequence"/>
</dbReference>
<feature type="transmembrane region" description="Helical" evidence="1">
    <location>
        <begin position="27"/>
        <end position="45"/>
    </location>
</feature>
<dbReference type="EMBL" id="AGYT01000019">
    <property type="protein sequence ID" value="ENY99748.1"/>
    <property type="molecule type" value="Genomic_DNA"/>
</dbReference>
<keyword evidence="1" id="KW-0812">Transmembrane</keyword>
<proteinExistence type="predicted"/>
<comment type="caution">
    <text evidence="2">The sequence shown here is derived from an EMBL/GenBank/DDBJ whole genome shotgun (WGS) entry which is preliminary data.</text>
</comment>